<sequence>VKIQIYKDFNEELESHWKKLEEESHITPFQSYSWLLNWYTTVGSTLHNIDLCIVCYFNRNSLELILPMGINTLGKIRKLEWLGGMHSDYNMPIV</sequence>
<protein>
    <submittedName>
        <fullName evidence="1">Uncharacterized protein</fullName>
    </submittedName>
</protein>
<accession>A0A382M3S5</accession>
<evidence type="ECO:0000313" key="1">
    <source>
        <dbReference type="EMBL" id="SVC43526.1"/>
    </source>
</evidence>
<organism evidence="1">
    <name type="scientific">marine metagenome</name>
    <dbReference type="NCBI Taxonomy" id="408172"/>
    <lineage>
        <taxon>unclassified sequences</taxon>
        <taxon>metagenomes</taxon>
        <taxon>ecological metagenomes</taxon>
    </lineage>
</organism>
<reference evidence="1" key="1">
    <citation type="submission" date="2018-05" db="EMBL/GenBank/DDBJ databases">
        <authorList>
            <person name="Lanie J.A."/>
            <person name="Ng W.-L."/>
            <person name="Kazmierczak K.M."/>
            <person name="Andrzejewski T.M."/>
            <person name="Davidsen T.M."/>
            <person name="Wayne K.J."/>
            <person name="Tettelin H."/>
            <person name="Glass J.I."/>
            <person name="Rusch D."/>
            <person name="Podicherti R."/>
            <person name="Tsui H.-C.T."/>
            <person name="Winkler M.E."/>
        </authorList>
    </citation>
    <scope>NUCLEOTIDE SEQUENCE</scope>
</reference>
<dbReference type="AlphaFoldDB" id="A0A382M3S5"/>
<feature type="non-terminal residue" evidence="1">
    <location>
        <position position="94"/>
    </location>
</feature>
<feature type="non-terminal residue" evidence="1">
    <location>
        <position position="1"/>
    </location>
</feature>
<dbReference type="EMBL" id="UINC01091058">
    <property type="protein sequence ID" value="SVC43526.1"/>
    <property type="molecule type" value="Genomic_DNA"/>
</dbReference>
<proteinExistence type="predicted"/>
<gene>
    <name evidence="1" type="ORF">METZ01_LOCUS296380</name>
</gene>
<name>A0A382M3S5_9ZZZZ</name>